<dbReference type="InterPro" id="IPR050364">
    <property type="entry name" value="Cytochrome_P450_fung"/>
</dbReference>
<keyword evidence="8" id="KW-0503">Monooxygenase</keyword>
<dbReference type="Proteomes" id="UP001163846">
    <property type="component" value="Unassembled WGS sequence"/>
</dbReference>
<dbReference type="GO" id="GO:0020037">
    <property type="term" value="F:heme binding"/>
    <property type="evidence" value="ECO:0007669"/>
    <property type="project" value="InterPro"/>
</dbReference>
<reference evidence="11" key="1">
    <citation type="submission" date="2022-08" db="EMBL/GenBank/DDBJ databases">
        <authorList>
            <consortium name="DOE Joint Genome Institute"/>
            <person name="Min B."/>
            <person name="Riley R."/>
            <person name="Sierra-Patev S."/>
            <person name="Naranjo-Ortiz M."/>
            <person name="Looney B."/>
            <person name="Konkel Z."/>
            <person name="Slot J.C."/>
            <person name="Sakamoto Y."/>
            <person name="Steenwyk J.L."/>
            <person name="Rokas A."/>
            <person name="Carro J."/>
            <person name="Camarero S."/>
            <person name="Ferreira P."/>
            <person name="Molpeceres G."/>
            <person name="Ruiz-Duenas F.J."/>
            <person name="Serrano A."/>
            <person name="Henrissat B."/>
            <person name="Drula E."/>
            <person name="Hughes K.W."/>
            <person name="Mata J.L."/>
            <person name="Ishikawa N.K."/>
            <person name="Vargas-Isla R."/>
            <person name="Ushijima S."/>
            <person name="Smith C.A."/>
            <person name="Ahrendt S."/>
            <person name="Andreopoulos W."/>
            <person name="He G."/>
            <person name="Labutti K."/>
            <person name="Lipzen A."/>
            <person name="Ng V."/>
            <person name="Sandor L."/>
            <person name="Barry K."/>
            <person name="Martinez A.T."/>
            <person name="Xiao Y."/>
            <person name="Gibbons J.G."/>
            <person name="Terashima K."/>
            <person name="Hibbett D.S."/>
            <person name="Grigoriev I.V."/>
        </authorList>
    </citation>
    <scope>NUCLEOTIDE SEQUENCE</scope>
    <source>
        <strain evidence="11">TFB9207</strain>
    </source>
</reference>
<dbReference type="InterPro" id="IPR036396">
    <property type="entry name" value="Cyt_P450_sf"/>
</dbReference>
<evidence type="ECO:0000256" key="8">
    <source>
        <dbReference type="ARBA" id="ARBA00023033"/>
    </source>
</evidence>
<dbReference type="SUPFAM" id="SSF48264">
    <property type="entry name" value="Cytochrome P450"/>
    <property type="match status" value="1"/>
</dbReference>
<dbReference type="GO" id="GO:0016705">
    <property type="term" value="F:oxidoreductase activity, acting on paired donors, with incorporation or reduction of molecular oxygen"/>
    <property type="evidence" value="ECO:0007669"/>
    <property type="project" value="InterPro"/>
</dbReference>
<dbReference type="PANTHER" id="PTHR46300:SF7">
    <property type="entry name" value="P450, PUTATIVE (EUROFUNG)-RELATED"/>
    <property type="match status" value="1"/>
</dbReference>
<comment type="caution">
    <text evidence="11">The sequence shown here is derived from an EMBL/GenBank/DDBJ whole genome shotgun (WGS) entry which is preliminary data.</text>
</comment>
<dbReference type="EMBL" id="MU806164">
    <property type="protein sequence ID" value="KAJ3838785.1"/>
    <property type="molecule type" value="Genomic_DNA"/>
</dbReference>
<organism evidence="11 12">
    <name type="scientific">Lentinula raphanica</name>
    <dbReference type="NCBI Taxonomy" id="153919"/>
    <lineage>
        <taxon>Eukaryota</taxon>
        <taxon>Fungi</taxon>
        <taxon>Dikarya</taxon>
        <taxon>Basidiomycota</taxon>
        <taxon>Agaricomycotina</taxon>
        <taxon>Agaricomycetes</taxon>
        <taxon>Agaricomycetidae</taxon>
        <taxon>Agaricales</taxon>
        <taxon>Marasmiineae</taxon>
        <taxon>Omphalotaceae</taxon>
        <taxon>Lentinula</taxon>
    </lineage>
</organism>
<dbReference type="InterPro" id="IPR002401">
    <property type="entry name" value="Cyt_P450_E_grp-I"/>
</dbReference>
<dbReference type="InterPro" id="IPR001128">
    <property type="entry name" value="Cyt_P450"/>
</dbReference>
<proteinExistence type="inferred from homology"/>
<keyword evidence="10" id="KW-0812">Transmembrane</keyword>
<evidence type="ECO:0000313" key="11">
    <source>
        <dbReference type="EMBL" id="KAJ3838785.1"/>
    </source>
</evidence>
<keyword evidence="7 9" id="KW-0408">Iron</keyword>
<comment type="similarity">
    <text evidence="3">Belongs to the cytochrome P450 family.</text>
</comment>
<dbReference type="PANTHER" id="PTHR46300">
    <property type="entry name" value="P450, PUTATIVE (EUROFUNG)-RELATED-RELATED"/>
    <property type="match status" value="1"/>
</dbReference>
<evidence type="ECO:0000256" key="4">
    <source>
        <dbReference type="ARBA" id="ARBA00022617"/>
    </source>
</evidence>
<evidence type="ECO:0000256" key="2">
    <source>
        <dbReference type="ARBA" id="ARBA00005179"/>
    </source>
</evidence>
<gene>
    <name evidence="11" type="ORF">F5878DRAFT_660891</name>
</gene>
<protein>
    <submittedName>
        <fullName evidence="11">Cytochrome P450</fullName>
    </submittedName>
</protein>
<evidence type="ECO:0000256" key="6">
    <source>
        <dbReference type="ARBA" id="ARBA00023002"/>
    </source>
</evidence>
<dbReference type="GO" id="GO:0005506">
    <property type="term" value="F:iron ion binding"/>
    <property type="evidence" value="ECO:0007669"/>
    <property type="project" value="InterPro"/>
</dbReference>
<sequence>MMLTSSLYEGVSPTQSFIVAAGVALLIIGIFNGFRNLPLPLPPGPKGYPIIKNAFDIPSKHAWLKYHEWSKQFGSDVLHLSAMGQSIVVLNSARSIHDLLESRSAIYSDRPWTAMINEAGYRDGPLTVSSGPRHRTFRRLSSEVLSPPRVQEWRTLQEEKVQILVKELLEKPQLFRAHIQRFISSLLLEIISHGHTVEGDDDPFVRNAKELSNDFIEFTTPGRHLVDILPILWFVPSWVGLFSKKKAIAARKKLREGLHWSYRQVEEQVADGTARPSFAASLIERNSSPSQEDISIYQWISLATYAAGVDTSSSALTSFILSMALNPDKQRKAQAELDRVIGSGSHPTFQHRSNLPYVESIIKEVYRLNPVCPLALPHALKSRRDDEYRGWRIPKGSTVIANSWAVLHDAELYPSPFDFRPERFLERSLGESSSSKEPMDPDPRKFTFGSCPGQFLVDDTMFIAVATVLAFFNIGPLTSDNEPGYTPYLISQPEAFACSITPRTTADQKFA</sequence>
<evidence type="ECO:0000256" key="10">
    <source>
        <dbReference type="SAM" id="Phobius"/>
    </source>
</evidence>
<evidence type="ECO:0000256" key="3">
    <source>
        <dbReference type="ARBA" id="ARBA00010617"/>
    </source>
</evidence>
<keyword evidence="5 9" id="KW-0479">Metal-binding</keyword>
<dbReference type="GO" id="GO:0004497">
    <property type="term" value="F:monooxygenase activity"/>
    <property type="evidence" value="ECO:0007669"/>
    <property type="project" value="UniProtKB-KW"/>
</dbReference>
<feature type="binding site" description="axial binding residue" evidence="9">
    <location>
        <position position="451"/>
    </location>
    <ligand>
        <name>heme</name>
        <dbReference type="ChEBI" id="CHEBI:30413"/>
    </ligand>
    <ligandPart>
        <name>Fe</name>
        <dbReference type="ChEBI" id="CHEBI:18248"/>
    </ligandPart>
</feature>
<accession>A0AA38UF39</accession>
<keyword evidence="12" id="KW-1185">Reference proteome</keyword>
<comment type="cofactor">
    <cofactor evidence="1 9">
        <name>heme</name>
        <dbReference type="ChEBI" id="CHEBI:30413"/>
    </cofactor>
</comment>
<keyword evidence="6" id="KW-0560">Oxidoreductase</keyword>
<keyword evidence="10" id="KW-0472">Membrane</keyword>
<name>A0AA38UF39_9AGAR</name>
<dbReference type="Gene3D" id="1.10.630.10">
    <property type="entry name" value="Cytochrome P450"/>
    <property type="match status" value="1"/>
</dbReference>
<evidence type="ECO:0000256" key="7">
    <source>
        <dbReference type="ARBA" id="ARBA00023004"/>
    </source>
</evidence>
<evidence type="ECO:0000256" key="5">
    <source>
        <dbReference type="ARBA" id="ARBA00022723"/>
    </source>
</evidence>
<dbReference type="PRINTS" id="PR00463">
    <property type="entry name" value="EP450I"/>
</dbReference>
<keyword evidence="4 9" id="KW-0349">Heme</keyword>
<evidence type="ECO:0000256" key="9">
    <source>
        <dbReference type="PIRSR" id="PIRSR602401-1"/>
    </source>
</evidence>
<keyword evidence="10" id="KW-1133">Transmembrane helix</keyword>
<dbReference type="Pfam" id="PF00067">
    <property type="entry name" value="p450"/>
    <property type="match status" value="1"/>
</dbReference>
<comment type="pathway">
    <text evidence="2">Secondary metabolite biosynthesis.</text>
</comment>
<evidence type="ECO:0000256" key="1">
    <source>
        <dbReference type="ARBA" id="ARBA00001971"/>
    </source>
</evidence>
<dbReference type="AlphaFoldDB" id="A0AA38UF39"/>
<dbReference type="CDD" id="cd11065">
    <property type="entry name" value="CYP64-like"/>
    <property type="match status" value="1"/>
</dbReference>
<feature type="transmembrane region" description="Helical" evidence="10">
    <location>
        <begin position="15"/>
        <end position="34"/>
    </location>
</feature>
<evidence type="ECO:0000313" key="12">
    <source>
        <dbReference type="Proteomes" id="UP001163846"/>
    </source>
</evidence>